<dbReference type="GO" id="GO:0032885">
    <property type="term" value="P:regulation of polysaccharide biosynthetic process"/>
    <property type="evidence" value="ECO:0007669"/>
    <property type="project" value="TreeGrafter"/>
</dbReference>
<feature type="signal peptide" evidence="5">
    <location>
        <begin position="1"/>
        <end position="20"/>
    </location>
</feature>
<feature type="domain" description="MucB/RseB C-terminal" evidence="7">
    <location>
        <begin position="220"/>
        <end position="312"/>
    </location>
</feature>
<evidence type="ECO:0000256" key="4">
    <source>
        <dbReference type="ARBA" id="ARBA00022764"/>
    </source>
</evidence>
<dbReference type="CDD" id="cd16327">
    <property type="entry name" value="RseB"/>
    <property type="match status" value="1"/>
</dbReference>
<gene>
    <name evidence="8" type="ORF">ENI96_02585</name>
</gene>
<evidence type="ECO:0000259" key="7">
    <source>
        <dbReference type="Pfam" id="PF17188"/>
    </source>
</evidence>
<dbReference type="PANTHER" id="PTHR38782:SF1">
    <property type="entry name" value="SIGMA-E FACTOR REGULATORY PROTEIN RSEB"/>
    <property type="match status" value="1"/>
</dbReference>
<evidence type="ECO:0000259" key="6">
    <source>
        <dbReference type="Pfam" id="PF03888"/>
    </source>
</evidence>
<dbReference type="AlphaFoldDB" id="A0A831W9M7"/>
<proteinExistence type="inferred from homology"/>
<dbReference type="Proteomes" id="UP000886251">
    <property type="component" value="Unassembled WGS sequence"/>
</dbReference>
<comment type="similarity">
    <text evidence="2">Belongs to the RseB family.</text>
</comment>
<dbReference type="Pfam" id="PF17188">
    <property type="entry name" value="MucB_RseB_C"/>
    <property type="match status" value="1"/>
</dbReference>
<comment type="caution">
    <text evidence="8">The sequence shown here is derived from an EMBL/GenBank/DDBJ whole genome shotgun (WGS) entry which is preliminary data.</text>
</comment>
<organism evidence="8">
    <name type="scientific">Sedimenticola thiotaurini</name>
    <dbReference type="NCBI Taxonomy" id="1543721"/>
    <lineage>
        <taxon>Bacteria</taxon>
        <taxon>Pseudomonadati</taxon>
        <taxon>Pseudomonadota</taxon>
        <taxon>Gammaproteobacteria</taxon>
        <taxon>Chromatiales</taxon>
        <taxon>Sedimenticolaceae</taxon>
        <taxon>Sedimenticola</taxon>
    </lineage>
</organism>
<feature type="chain" id="PRO_5032494884" evidence="5">
    <location>
        <begin position="21"/>
        <end position="318"/>
    </location>
</feature>
<evidence type="ECO:0000313" key="8">
    <source>
        <dbReference type="EMBL" id="HEB95302.1"/>
    </source>
</evidence>
<accession>A0A831W9M7</accession>
<protein>
    <submittedName>
        <fullName evidence="8">Transcriptional regulator</fullName>
    </submittedName>
</protein>
<dbReference type="InterPro" id="IPR033436">
    <property type="entry name" value="MucB/RseB_C"/>
</dbReference>
<evidence type="ECO:0000256" key="2">
    <source>
        <dbReference type="ARBA" id="ARBA00008150"/>
    </source>
</evidence>
<dbReference type="PANTHER" id="PTHR38782">
    <property type="match status" value="1"/>
</dbReference>
<evidence type="ECO:0000256" key="3">
    <source>
        <dbReference type="ARBA" id="ARBA00022729"/>
    </source>
</evidence>
<name>A0A831W9M7_9GAMM</name>
<dbReference type="EMBL" id="DRKP01000031">
    <property type="protein sequence ID" value="HEB95302.1"/>
    <property type="molecule type" value="Genomic_DNA"/>
</dbReference>
<reference evidence="8" key="1">
    <citation type="journal article" date="2020" name="mSystems">
        <title>Genome- and Community-Level Interaction Insights into Carbon Utilization and Element Cycling Functions of Hydrothermarchaeota in Hydrothermal Sediment.</title>
        <authorList>
            <person name="Zhou Z."/>
            <person name="Liu Y."/>
            <person name="Xu W."/>
            <person name="Pan J."/>
            <person name="Luo Z.H."/>
            <person name="Li M."/>
        </authorList>
    </citation>
    <scope>NUCLEOTIDE SEQUENCE [LARGE SCALE GENOMIC DNA]</scope>
    <source>
        <strain evidence="8">HyVt-443</strain>
    </source>
</reference>
<keyword evidence="4" id="KW-0574">Periplasm</keyword>
<comment type="subcellular location">
    <subcellularLocation>
        <location evidence="1">Periplasm</location>
    </subcellularLocation>
</comment>
<feature type="domain" description="MucB/RseB N-terminal" evidence="6">
    <location>
        <begin position="25"/>
        <end position="193"/>
    </location>
</feature>
<dbReference type="PIRSF" id="PIRSF005427">
    <property type="entry name" value="RseB"/>
    <property type="match status" value="1"/>
</dbReference>
<keyword evidence="3 5" id="KW-0732">Signal</keyword>
<dbReference type="GO" id="GO:0045152">
    <property type="term" value="F:antisigma factor binding"/>
    <property type="evidence" value="ECO:0007669"/>
    <property type="project" value="TreeGrafter"/>
</dbReference>
<dbReference type="InterPro" id="IPR033434">
    <property type="entry name" value="MucB/RseB_N"/>
</dbReference>
<evidence type="ECO:0000256" key="1">
    <source>
        <dbReference type="ARBA" id="ARBA00004418"/>
    </source>
</evidence>
<dbReference type="Gene3D" id="2.50.20.10">
    <property type="entry name" value="Lipoprotein localisation LolA/LolB/LppX"/>
    <property type="match status" value="1"/>
</dbReference>
<dbReference type="Pfam" id="PF03888">
    <property type="entry name" value="MucB_RseB"/>
    <property type="match status" value="1"/>
</dbReference>
<dbReference type="Gene3D" id="3.30.200.100">
    <property type="entry name" value="MucB/RseB, C-terminal domain"/>
    <property type="match status" value="1"/>
</dbReference>
<dbReference type="GO" id="GO:0030288">
    <property type="term" value="C:outer membrane-bounded periplasmic space"/>
    <property type="evidence" value="ECO:0007669"/>
    <property type="project" value="TreeGrafter"/>
</dbReference>
<sequence length="318" mass="34932">MIRYLPLLLSGLLMQSPVSAEPQDVRGWLTAMNRAVHNLDYEGTFVYLHGEQLEAMRVIHTTDTDGERERLISLNGAAREVVRDSASVICVAPDARSVSVGRRIEGAGMRAVFSMDVDGLSRWYDFRLLGQTRVTGRQAQVVAILPRDHYRYGYRLFLDRDTALPLKTDLLGTDSRPISQIMFTSLTLGSAAPAVTEVSLEGSENYAWTQSRPARVVDTGDWEFDDLPPGFQVTLHARSPAGDGRPAVEHYILSDGLASASVYIERADAEEGWNGGSRMGAVNAYGRMVDSFQVTVVGSVPAVTVERIGQGTRWNGEP</sequence>
<dbReference type="InterPro" id="IPR038484">
    <property type="entry name" value="MucB/RseB_C_sf"/>
</dbReference>
<dbReference type="InterPro" id="IPR005588">
    <property type="entry name" value="MucB_RseB"/>
</dbReference>
<evidence type="ECO:0000256" key="5">
    <source>
        <dbReference type="SAM" id="SignalP"/>
    </source>
</evidence>